<dbReference type="SUPFAM" id="SSF52172">
    <property type="entry name" value="CheY-like"/>
    <property type="match status" value="1"/>
</dbReference>
<dbReference type="InterPro" id="IPR058245">
    <property type="entry name" value="NreC/VraR/RcsB-like_REC"/>
</dbReference>
<reference evidence="6" key="1">
    <citation type="submission" date="2016-10" db="EMBL/GenBank/DDBJ databases">
        <authorList>
            <person name="Varghese N."/>
            <person name="Submissions S."/>
        </authorList>
    </citation>
    <scope>NUCLEOTIDE SEQUENCE [LARGE SCALE GENOMIC DNA]</scope>
    <source>
        <strain evidence="6">DSM 45079</strain>
    </source>
</reference>
<dbReference type="GO" id="GO:0000160">
    <property type="term" value="P:phosphorelay signal transduction system"/>
    <property type="evidence" value="ECO:0007669"/>
    <property type="project" value="UniProtKB-KW"/>
</dbReference>
<feature type="domain" description="Response regulatory" evidence="4">
    <location>
        <begin position="18"/>
        <end position="134"/>
    </location>
</feature>
<dbReference type="Gene3D" id="3.40.50.2300">
    <property type="match status" value="1"/>
</dbReference>
<dbReference type="CDD" id="cd17535">
    <property type="entry name" value="REC_NarL-like"/>
    <property type="match status" value="1"/>
</dbReference>
<proteinExistence type="predicted"/>
<evidence type="ECO:0000259" key="4">
    <source>
        <dbReference type="PROSITE" id="PS50110"/>
    </source>
</evidence>
<gene>
    <name evidence="5" type="ORF">SAMN04488563_7146</name>
</gene>
<evidence type="ECO:0000313" key="6">
    <source>
        <dbReference type="Proteomes" id="UP000182977"/>
    </source>
</evidence>
<keyword evidence="6" id="KW-1185">Reference proteome</keyword>
<evidence type="ECO:0000256" key="3">
    <source>
        <dbReference type="PROSITE-ProRule" id="PRU00169"/>
    </source>
</evidence>
<dbReference type="InterPro" id="IPR011006">
    <property type="entry name" value="CheY-like_superfamily"/>
</dbReference>
<feature type="modified residue" description="4-aspartylphosphate" evidence="3">
    <location>
        <position position="69"/>
    </location>
</feature>
<name>A0A1H2M7D6_9ACTN</name>
<dbReference type="SMART" id="SM00448">
    <property type="entry name" value="REC"/>
    <property type="match status" value="1"/>
</dbReference>
<dbReference type="Proteomes" id="UP000182977">
    <property type="component" value="Chromosome I"/>
</dbReference>
<dbReference type="PANTHER" id="PTHR44591">
    <property type="entry name" value="STRESS RESPONSE REGULATOR PROTEIN 1"/>
    <property type="match status" value="1"/>
</dbReference>
<dbReference type="PROSITE" id="PS50110">
    <property type="entry name" value="RESPONSE_REGULATORY"/>
    <property type="match status" value="1"/>
</dbReference>
<dbReference type="PANTHER" id="PTHR44591:SF14">
    <property type="entry name" value="PROTEIN PILG"/>
    <property type="match status" value="1"/>
</dbReference>
<protein>
    <submittedName>
        <fullName evidence="5">Response regulator receiver domain-containing protein</fullName>
    </submittedName>
</protein>
<dbReference type="EMBL" id="LT629791">
    <property type="protein sequence ID" value="SDU88935.1"/>
    <property type="molecule type" value="Genomic_DNA"/>
</dbReference>
<dbReference type="OrthoDB" id="7352332at2"/>
<dbReference type="AlphaFoldDB" id="A0A1H2M7D6"/>
<evidence type="ECO:0000256" key="2">
    <source>
        <dbReference type="ARBA" id="ARBA00023012"/>
    </source>
</evidence>
<dbReference type="InterPro" id="IPR001789">
    <property type="entry name" value="Sig_transdc_resp-reg_receiver"/>
</dbReference>
<dbReference type="RefSeq" id="WP_046769013.1">
    <property type="nucleotide sequence ID" value="NZ_KQ061229.1"/>
</dbReference>
<accession>A0A1H2M7D6</accession>
<evidence type="ECO:0000313" key="5">
    <source>
        <dbReference type="EMBL" id="SDU88935.1"/>
    </source>
</evidence>
<dbReference type="STRING" id="419479.SAMN04488563_7146"/>
<keyword evidence="2" id="KW-0902">Two-component regulatory system</keyword>
<dbReference type="InterPro" id="IPR050595">
    <property type="entry name" value="Bact_response_regulator"/>
</dbReference>
<keyword evidence="1 3" id="KW-0597">Phosphoprotein</keyword>
<sequence>MAGSPHTPHAEAPPAVVDVLVVDDQETYLSVARFVVGATPGFRVAGEAASGEDAVAAVASLRPGLVLMDINLPGISGIEATRRLLAARPDAVVLLMSTYPASDLPQDARTSGARAYVHKEDLAPDVLVAVMSGEQPPGF</sequence>
<dbReference type="Pfam" id="PF00072">
    <property type="entry name" value="Response_reg"/>
    <property type="match status" value="1"/>
</dbReference>
<organism evidence="5 6">
    <name type="scientific">Jiangella alkaliphila</name>
    <dbReference type="NCBI Taxonomy" id="419479"/>
    <lineage>
        <taxon>Bacteria</taxon>
        <taxon>Bacillati</taxon>
        <taxon>Actinomycetota</taxon>
        <taxon>Actinomycetes</taxon>
        <taxon>Jiangellales</taxon>
        <taxon>Jiangellaceae</taxon>
        <taxon>Jiangella</taxon>
    </lineage>
</organism>
<evidence type="ECO:0000256" key="1">
    <source>
        <dbReference type="ARBA" id="ARBA00022553"/>
    </source>
</evidence>